<accession>A0A3R9FKB0</accession>
<evidence type="ECO:0000313" key="1">
    <source>
        <dbReference type="EMBL" id="RSD30030.1"/>
    </source>
</evidence>
<protein>
    <submittedName>
        <fullName evidence="1">ATPase</fullName>
    </submittedName>
</protein>
<dbReference type="EMBL" id="RSFA01000089">
    <property type="protein sequence ID" value="RSD30030.1"/>
    <property type="molecule type" value="Genomic_DNA"/>
</dbReference>
<keyword evidence="2" id="KW-1185">Reference proteome</keyword>
<dbReference type="Gene3D" id="3.30.70.80">
    <property type="entry name" value="Peptidase S8 propeptide/proteinase inhibitor I9"/>
    <property type="match status" value="1"/>
</dbReference>
<dbReference type="InterPro" id="IPR037045">
    <property type="entry name" value="S8pro/Inhibitor_I9_sf"/>
</dbReference>
<evidence type="ECO:0000313" key="2">
    <source>
        <dbReference type="Proteomes" id="UP000269041"/>
    </source>
</evidence>
<comment type="caution">
    <text evidence="1">The sequence shown here is derived from an EMBL/GenBank/DDBJ whole genome shotgun (WGS) entry which is preliminary data.</text>
</comment>
<gene>
    <name evidence="1" type="ORF">EJA03_16105</name>
</gene>
<dbReference type="AlphaFoldDB" id="A0A3R9FKB0"/>
<name>A0A3R9FKB0_9VIBR</name>
<dbReference type="Proteomes" id="UP000269041">
    <property type="component" value="Unassembled WGS sequence"/>
</dbReference>
<sequence>MRKRTLIAYLGSIGLILISLWLPMMALAASQDPMAKDRQLEKAASEKMRFYVKYHQGKQQPVRELLQANSLEILDALDDLQVLVVSGPKDKLKQLEGDDLIDYIEPEPIRQLYSQ</sequence>
<proteinExistence type="predicted"/>
<reference evidence="1 2" key="1">
    <citation type="submission" date="2018-12" db="EMBL/GenBank/DDBJ databases">
        <title>Genomic taxonomy of the Vibrionaceae family.</title>
        <authorList>
            <person name="Gomez-Gil B."/>
            <person name="Enciso-Ibarra K."/>
        </authorList>
    </citation>
    <scope>NUCLEOTIDE SEQUENCE [LARGE SCALE GENOMIC DNA]</scope>
    <source>
        <strain evidence="1 2">CAIM 594</strain>
    </source>
</reference>
<dbReference type="RefSeq" id="WP_125322753.1">
    <property type="nucleotide sequence ID" value="NZ_AP024889.1"/>
</dbReference>
<organism evidence="1 2">
    <name type="scientific">Vibrio pectenicida</name>
    <dbReference type="NCBI Taxonomy" id="62763"/>
    <lineage>
        <taxon>Bacteria</taxon>
        <taxon>Pseudomonadati</taxon>
        <taxon>Pseudomonadota</taxon>
        <taxon>Gammaproteobacteria</taxon>
        <taxon>Vibrionales</taxon>
        <taxon>Vibrionaceae</taxon>
        <taxon>Vibrio</taxon>
    </lineage>
</organism>
<dbReference type="OrthoDB" id="5877255at2"/>